<keyword evidence="2" id="KW-0167">Capsid protein</keyword>
<organism evidence="2 3">
    <name type="scientific">Jeotgalibacillus alimentarius</name>
    <dbReference type="NCBI Taxonomy" id="135826"/>
    <lineage>
        <taxon>Bacteria</taxon>
        <taxon>Bacillati</taxon>
        <taxon>Bacillota</taxon>
        <taxon>Bacilli</taxon>
        <taxon>Bacillales</taxon>
        <taxon>Caryophanaceae</taxon>
        <taxon>Jeotgalibacillus</taxon>
    </lineage>
</organism>
<name>A0A0C2RN62_9BACL</name>
<dbReference type="Pfam" id="PF12652">
    <property type="entry name" value="CotJB"/>
    <property type="match status" value="1"/>
</dbReference>
<dbReference type="OrthoDB" id="9804099at2"/>
<sequence>MEKQLPKEYYAKLEAIQAIDFVIYDLVLYLNTHPDDAQAIQQYNYYAAYSSRLKTDFEACYGPLRFGMPVQNHQEWEWAEAPWPWQV</sequence>
<protein>
    <submittedName>
        <fullName evidence="2">Spore coat protein CotJB</fullName>
    </submittedName>
</protein>
<dbReference type="STRING" id="135826.KP77_12120"/>
<comment type="caution">
    <text evidence="2">The sequence shown here is derived from an EMBL/GenBank/DDBJ whole genome shotgun (WGS) entry which is preliminary data.</text>
</comment>
<evidence type="ECO:0000313" key="3">
    <source>
        <dbReference type="Proteomes" id="UP000031950"/>
    </source>
</evidence>
<dbReference type="Proteomes" id="UP000031950">
    <property type="component" value="Unassembled WGS sequence"/>
</dbReference>
<dbReference type="AlphaFoldDB" id="A0A0C2RN62"/>
<feature type="domain" description="Protein CotJB" evidence="1">
    <location>
        <begin position="12"/>
        <end position="86"/>
    </location>
</feature>
<gene>
    <name evidence="2" type="ORF">KP77_12120</name>
</gene>
<dbReference type="EMBL" id="JXRQ01000015">
    <property type="protein sequence ID" value="KIL51700.1"/>
    <property type="molecule type" value="Genomic_DNA"/>
</dbReference>
<accession>A0A0C2RN62</accession>
<keyword evidence="2" id="KW-0946">Virion</keyword>
<dbReference type="PIRSF" id="PIRSF010606">
    <property type="entry name" value="Spore_coat_CotJB"/>
    <property type="match status" value="1"/>
</dbReference>
<dbReference type="InterPro" id="IPR024207">
    <property type="entry name" value="CotJB_dom"/>
</dbReference>
<proteinExistence type="predicted"/>
<dbReference type="RefSeq" id="WP_041121778.1">
    <property type="nucleotide sequence ID" value="NZ_JXRQ01000015.1"/>
</dbReference>
<dbReference type="InterPro" id="IPR016571">
    <property type="entry name" value="Spore_coat_assembly_CotJB"/>
</dbReference>
<reference evidence="2 3" key="1">
    <citation type="submission" date="2015-01" db="EMBL/GenBank/DDBJ databases">
        <title>Genome sequence of Jeotgalibacillus alimentarius.</title>
        <authorList>
            <person name="Goh K.M."/>
            <person name="Chan K.-G."/>
            <person name="Yaakop A.S."/>
            <person name="Ee R."/>
            <person name="Gan H.M."/>
            <person name="Chan C.S."/>
        </authorList>
    </citation>
    <scope>NUCLEOTIDE SEQUENCE [LARGE SCALE GENOMIC DNA]</scope>
    <source>
        <strain evidence="2 3">YKJ-13</strain>
    </source>
</reference>
<evidence type="ECO:0000259" key="1">
    <source>
        <dbReference type="Pfam" id="PF12652"/>
    </source>
</evidence>
<keyword evidence="3" id="KW-1185">Reference proteome</keyword>
<dbReference type="PATRIC" id="fig|135826.4.peg.1208"/>
<evidence type="ECO:0000313" key="2">
    <source>
        <dbReference type="EMBL" id="KIL51700.1"/>
    </source>
</evidence>